<dbReference type="InterPro" id="IPR051533">
    <property type="entry name" value="WaaL-like"/>
</dbReference>
<keyword evidence="4 5" id="KW-0472">Membrane</keyword>
<keyword evidence="3 5" id="KW-1133">Transmembrane helix</keyword>
<evidence type="ECO:0000256" key="1">
    <source>
        <dbReference type="ARBA" id="ARBA00004141"/>
    </source>
</evidence>
<feature type="transmembrane region" description="Helical" evidence="5">
    <location>
        <begin position="102"/>
        <end position="120"/>
    </location>
</feature>
<protein>
    <submittedName>
        <fullName evidence="7">O-antigen ligase domain-containing protein</fullName>
    </submittedName>
</protein>
<feature type="transmembrane region" description="Helical" evidence="5">
    <location>
        <begin position="132"/>
        <end position="150"/>
    </location>
</feature>
<feature type="transmembrane region" description="Helical" evidence="5">
    <location>
        <begin position="12"/>
        <end position="45"/>
    </location>
</feature>
<dbReference type="OrthoDB" id="1118890at2"/>
<evidence type="ECO:0000313" key="7">
    <source>
        <dbReference type="EMBL" id="TEW76592.1"/>
    </source>
</evidence>
<accession>A0A4Y8AX33</accession>
<feature type="transmembrane region" description="Helical" evidence="5">
    <location>
        <begin position="201"/>
        <end position="223"/>
    </location>
</feature>
<sequence length="451" mass="51236">MEYNKSYKTEFILVLLHLMLGALLLVGFVSKILSLLIFFAGLIYIIKTKNRNNQAIFWSAYVVGSEVMFRMTGGTFLYELPKYSVLLFLFLGLYVEKKRHHVSISYLTIILLLLIGIAFVDIPFNESIRKAIAFNLSGPILLCVSALYFYKRKIAISTLLNVLFYMLLPIISMVILLYLKTPEIDNIRFSSNANFTTSGGYGPNQVATIIGLGSFIVVAHLLFKKRIFPLLFIDMFLFVYIIYRGLITFSRGGMITAMLAISAFLFFYILARKDKIQQLFKYTGLIMLFGIALFVYTANLTGGMLINRYTNKNAAGITKSDFTTGRIDLFKSELENFFEHPFFGIGVGGSKYERFEETDVLAASHNEVSRLLSEHGMIGLIVLILLLLIPANHILNQPYLARAFLSAFLIFWFLTINHSAMRVAFPAFIYGMSVMIITFNTEEEEEITKIT</sequence>
<feature type="domain" description="O-antigen ligase-related" evidence="6">
    <location>
        <begin position="237"/>
        <end position="384"/>
    </location>
</feature>
<feature type="transmembrane region" description="Helical" evidence="5">
    <location>
        <begin position="375"/>
        <end position="392"/>
    </location>
</feature>
<keyword evidence="2 5" id="KW-0812">Transmembrane</keyword>
<keyword evidence="8" id="KW-1185">Reference proteome</keyword>
<evidence type="ECO:0000256" key="5">
    <source>
        <dbReference type="SAM" id="Phobius"/>
    </source>
</evidence>
<feature type="transmembrane region" description="Helical" evidence="5">
    <location>
        <begin position="253"/>
        <end position="271"/>
    </location>
</feature>
<gene>
    <name evidence="7" type="ORF">E2488_01710</name>
</gene>
<keyword evidence="7" id="KW-0436">Ligase</keyword>
<evidence type="ECO:0000313" key="8">
    <source>
        <dbReference type="Proteomes" id="UP000298517"/>
    </source>
</evidence>
<dbReference type="EMBL" id="SNQI01000001">
    <property type="protein sequence ID" value="TEW76592.1"/>
    <property type="molecule type" value="Genomic_DNA"/>
</dbReference>
<organism evidence="7 8">
    <name type="scientific">Gramella jeungdoensis</name>
    <dbReference type="NCBI Taxonomy" id="708091"/>
    <lineage>
        <taxon>Bacteria</taxon>
        <taxon>Pseudomonadati</taxon>
        <taxon>Bacteroidota</taxon>
        <taxon>Flavobacteriia</taxon>
        <taxon>Flavobacteriales</taxon>
        <taxon>Flavobacteriaceae</taxon>
        <taxon>Christiangramia</taxon>
    </lineage>
</organism>
<evidence type="ECO:0000256" key="4">
    <source>
        <dbReference type="ARBA" id="ARBA00023136"/>
    </source>
</evidence>
<dbReference type="PANTHER" id="PTHR37422">
    <property type="entry name" value="TEICHURONIC ACID BIOSYNTHESIS PROTEIN TUAE"/>
    <property type="match status" value="1"/>
</dbReference>
<proteinExistence type="predicted"/>
<comment type="caution">
    <text evidence="7">The sequence shown here is derived from an EMBL/GenBank/DDBJ whole genome shotgun (WGS) entry which is preliminary data.</text>
</comment>
<dbReference type="GO" id="GO:0016020">
    <property type="term" value="C:membrane"/>
    <property type="evidence" value="ECO:0007669"/>
    <property type="project" value="UniProtKB-SubCell"/>
</dbReference>
<reference evidence="7 8" key="1">
    <citation type="journal article" date="2011" name="J. Microbiol.">
        <title>Gramella jeungdoensis sp. nov., isolated from a solar saltern in Korea.</title>
        <authorList>
            <person name="Joung Y."/>
            <person name="Kim H."/>
            <person name="Jang T."/>
            <person name="Ahn T.S."/>
            <person name="Joh K."/>
        </authorList>
    </citation>
    <scope>NUCLEOTIDE SEQUENCE [LARGE SCALE GENOMIC DNA]</scope>
    <source>
        <strain evidence="7 8">KCTC 23123</strain>
    </source>
</reference>
<dbReference type="Pfam" id="PF04932">
    <property type="entry name" value="Wzy_C"/>
    <property type="match status" value="1"/>
</dbReference>
<comment type="subcellular location">
    <subcellularLocation>
        <location evidence="1">Membrane</location>
        <topology evidence="1">Multi-pass membrane protein</topology>
    </subcellularLocation>
</comment>
<dbReference type="InterPro" id="IPR007016">
    <property type="entry name" value="O-antigen_ligase-rel_domated"/>
</dbReference>
<dbReference type="PANTHER" id="PTHR37422:SF17">
    <property type="entry name" value="O-ANTIGEN LIGASE"/>
    <property type="match status" value="1"/>
</dbReference>
<evidence type="ECO:0000259" key="6">
    <source>
        <dbReference type="Pfam" id="PF04932"/>
    </source>
</evidence>
<evidence type="ECO:0000256" key="3">
    <source>
        <dbReference type="ARBA" id="ARBA00022989"/>
    </source>
</evidence>
<name>A0A4Y8AX33_9FLAO</name>
<feature type="transmembrane region" description="Helical" evidence="5">
    <location>
        <begin position="162"/>
        <end position="181"/>
    </location>
</feature>
<dbReference type="Proteomes" id="UP000298517">
    <property type="component" value="Unassembled WGS sequence"/>
</dbReference>
<dbReference type="AlphaFoldDB" id="A0A4Y8AX33"/>
<feature type="transmembrane region" description="Helical" evidence="5">
    <location>
        <begin position="399"/>
        <end position="417"/>
    </location>
</feature>
<dbReference type="RefSeq" id="WP_134246604.1">
    <property type="nucleotide sequence ID" value="NZ_SNQI01000001.1"/>
</dbReference>
<feature type="transmembrane region" description="Helical" evidence="5">
    <location>
        <begin position="230"/>
        <end position="247"/>
    </location>
</feature>
<feature type="transmembrane region" description="Helical" evidence="5">
    <location>
        <begin position="283"/>
        <end position="306"/>
    </location>
</feature>
<dbReference type="GO" id="GO:0016874">
    <property type="term" value="F:ligase activity"/>
    <property type="evidence" value="ECO:0007669"/>
    <property type="project" value="UniProtKB-KW"/>
</dbReference>
<feature type="transmembrane region" description="Helical" evidence="5">
    <location>
        <begin position="76"/>
        <end position="95"/>
    </location>
</feature>
<evidence type="ECO:0000256" key="2">
    <source>
        <dbReference type="ARBA" id="ARBA00022692"/>
    </source>
</evidence>